<sequence length="334" mass="37125">MARRFLALFIGALMVLGLSGLAQAKTLKFQCVYPETAYVGQTTTFFAEQVSKMTNGKLKIKVFWPGQLVKSREALESLKSGMIDGYSGSFLYFTGVFPEVNVQWLPFNWSSPAEAKDILVNKGYHKVFAEAMSKHGVTFLGSISVATMGLMTKFPVHKLADLQGKKIRAFGLEALIVEALGAAAAAIPGAEQYMALQRGTVDGTDYPWYTLKKYKLYEVLNYVSDPAFHTPGVVELAINTKVFESLPKDQQEAVRKAAVMAQDRSFDMSPKWDQEAIDFAATKDVKIIKLSKEELGIWIQKLMPLYEQTASKSPYCRKLVDIIKANLKAKGVKF</sequence>
<dbReference type="Proteomes" id="UP001366166">
    <property type="component" value="Chromosome"/>
</dbReference>
<dbReference type="RefSeq" id="WP_338606321.1">
    <property type="nucleotide sequence ID" value="NZ_AP028679.1"/>
</dbReference>
<dbReference type="NCBIfam" id="NF037995">
    <property type="entry name" value="TRAP_S1"/>
    <property type="match status" value="1"/>
</dbReference>
<dbReference type="EMBL" id="AP028679">
    <property type="protein sequence ID" value="BEQ14617.1"/>
    <property type="molecule type" value="Genomic_DNA"/>
</dbReference>
<dbReference type="PANTHER" id="PTHR33376:SF5">
    <property type="entry name" value="EXTRACYTOPLASMIC SOLUTE RECEPTOR PROTEIN"/>
    <property type="match status" value="1"/>
</dbReference>
<dbReference type="Gene3D" id="3.40.190.170">
    <property type="entry name" value="Bacterial extracellular solute-binding protein, family 7"/>
    <property type="match status" value="1"/>
</dbReference>
<evidence type="ECO:0000313" key="4">
    <source>
        <dbReference type="Proteomes" id="UP001366166"/>
    </source>
</evidence>
<keyword evidence="1 2" id="KW-0732">Signal</keyword>
<feature type="signal peptide" evidence="2">
    <location>
        <begin position="1"/>
        <end position="24"/>
    </location>
</feature>
<dbReference type="InterPro" id="IPR038404">
    <property type="entry name" value="TRAP_DctP_sf"/>
</dbReference>
<evidence type="ECO:0000256" key="2">
    <source>
        <dbReference type="SAM" id="SignalP"/>
    </source>
</evidence>
<dbReference type="GO" id="GO:0055085">
    <property type="term" value="P:transmembrane transport"/>
    <property type="evidence" value="ECO:0007669"/>
    <property type="project" value="InterPro"/>
</dbReference>
<dbReference type="KEGG" id="dmp:FAK_16830"/>
<organism evidence="3 4">
    <name type="scientific">Desulfoferula mesophila</name>
    <dbReference type="NCBI Taxonomy" id="3058419"/>
    <lineage>
        <taxon>Bacteria</taxon>
        <taxon>Pseudomonadati</taxon>
        <taxon>Thermodesulfobacteriota</taxon>
        <taxon>Desulfarculia</taxon>
        <taxon>Desulfarculales</taxon>
        <taxon>Desulfarculaceae</taxon>
        <taxon>Desulfoferula</taxon>
    </lineage>
</organism>
<evidence type="ECO:0000313" key="3">
    <source>
        <dbReference type="EMBL" id="BEQ14617.1"/>
    </source>
</evidence>
<dbReference type="InterPro" id="IPR018389">
    <property type="entry name" value="DctP_fam"/>
</dbReference>
<proteinExistence type="predicted"/>
<dbReference type="PANTHER" id="PTHR33376">
    <property type="match status" value="1"/>
</dbReference>
<dbReference type="Pfam" id="PF03480">
    <property type="entry name" value="DctP"/>
    <property type="match status" value="1"/>
</dbReference>
<protein>
    <submittedName>
        <fullName evidence="3">ABC transporter substrate-binding protein</fullName>
    </submittedName>
</protein>
<dbReference type="AlphaFoldDB" id="A0AAU9EDI7"/>
<feature type="chain" id="PRO_5043684072" evidence="2">
    <location>
        <begin position="25"/>
        <end position="334"/>
    </location>
</feature>
<gene>
    <name evidence="3" type="ORF">FAK_16830</name>
</gene>
<name>A0AAU9EDI7_9BACT</name>
<keyword evidence="4" id="KW-1185">Reference proteome</keyword>
<accession>A0AAU9EDI7</accession>
<reference evidence="4" key="1">
    <citation type="journal article" date="2023" name="Arch. Microbiol.">
        <title>Desulfoferula mesophilus gen. nov. sp. nov., a mesophilic sulfate-reducing bacterium isolated from a brackish lake sediment.</title>
        <authorList>
            <person name="Watanabe T."/>
            <person name="Yabe T."/>
            <person name="Tsuji J.M."/>
            <person name="Fukui M."/>
        </authorList>
    </citation>
    <scope>NUCLEOTIDE SEQUENCE [LARGE SCALE GENOMIC DNA]</scope>
    <source>
        <strain evidence="4">12FAK</strain>
    </source>
</reference>
<evidence type="ECO:0000256" key="1">
    <source>
        <dbReference type="ARBA" id="ARBA00022729"/>
    </source>
</evidence>